<evidence type="ECO:0008006" key="11">
    <source>
        <dbReference type="Google" id="ProtNLM"/>
    </source>
</evidence>
<evidence type="ECO:0000256" key="2">
    <source>
        <dbReference type="ARBA" id="ARBA00005327"/>
    </source>
</evidence>
<evidence type="ECO:0000256" key="7">
    <source>
        <dbReference type="ARBA" id="ARBA00023170"/>
    </source>
</evidence>
<dbReference type="EMBL" id="BMAO01021626">
    <property type="protein sequence ID" value="GFQ76083.1"/>
    <property type="molecule type" value="Genomic_DNA"/>
</dbReference>
<gene>
    <name evidence="9" type="primary">AVEN_260046_1</name>
    <name evidence="9" type="ORF">TNCT_674511</name>
</gene>
<name>A0A8X6KM67_TRICU</name>
<dbReference type="InterPro" id="IPR009318">
    <property type="entry name" value="Gustatory_rcpt"/>
</dbReference>
<comment type="similarity">
    <text evidence="2">Belongs to the insect chemoreceptor superfamily. Gustatory receptor (GR) family. Gr5a subfamily.</text>
</comment>
<dbReference type="GO" id="GO:0005886">
    <property type="term" value="C:plasma membrane"/>
    <property type="evidence" value="ECO:0007669"/>
    <property type="project" value="UniProtKB-SubCell"/>
</dbReference>
<evidence type="ECO:0000313" key="9">
    <source>
        <dbReference type="EMBL" id="GFQ76083.1"/>
    </source>
</evidence>
<feature type="transmembrane region" description="Helical" evidence="8">
    <location>
        <begin position="310"/>
        <end position="329"/>
    </location>
</feature>
<evidence type="ECO:0000256" key="6">
    <source>
        <dbReference type="ARBA" id="ARBA00023136"/>
    </source>
</evidence>
<feature type="transmembrane region" description="Helical" evidence="8">
    <location>
        <begin position="127"/>
        <end position="148"/>
    </location>
</feature>
<feature type="transmembrane region" description="Helical" evidence="8">
    <location>
        <begin position="95"/>
        <end position="121"/>
    </location>
</feature>
<comment type="subcellular location">
    <subcellularLocation>
        <location evidence="1">Cell membrane</location>
        <topology evidence="1">Multi-pass membrane protein</topology>
    </subcellularLocation>
</comment>
<protein>
    <recommendedName>
        <fullName evidence="11">Gustatory receptor</fullName>
    </recommendedName>
</protein>
<evidence type="ECO:0000313" key="10">
    <source>
        <dbReference type="Proteomes" id="UP000887116"/>
    </source>
</evidence>
<keyword evidence="5 8" id="KW-1133">Transmembrane helix</keyword>
<evidence type="ECO:0000256" key="3">
    <source>
        <dbReference type="ARBA" id="ARBA00022475"/>
    </source>
</evidence>
<keyword evidence="7" id="KW-0675">Receptor</keyword>
<accession>A0A8X6KM67</accession>
<feature type="transmembrane region" description="Helical" evidence="8">
    <location>
        <begin position="231"/>
        <end position="252"/>
    </location>
</feature>
<keyword evidence="6 8" id="KW-0472">Membrane</keyword>
<organism evidence="9 10">
    <name type="scientific">Trichonephila clavata</name>
    <name type="common">Joro spider</name>
    <name type="synonym">Nephila clavata</name>
    <dbReference type="NCBI Taxonomy" id="2740835"/>
    <lineage>
        <taxon>Eukaryota</taxon>
        <taxon>Metazoa</taxon>
        <taxon>Ecdysozoa</taxon>
        <taxon>Arthropoda</taxon>
        <taxon>Chelicerata</taxon>
        <taxon>Arachnida</taxon>
        <taxon>Araneae</taxon>
        <taxon>Araneomorphae</taxon>
        <taxon>Entelegynae</taxon>
        <taxon>Araneoidea</taxon>
        <taxon>Nephilidae</taxon>
        <taxon>Trichonephila</taxon>
    </lineage>
</organism>
<dbReference type="Pfam" id="PF06151">
    <property type="entry name" value="Trehalose_recp"/>
    <property type="match status" value="1"/>
</dbReference>
<proteinExistence type="inferred from homology"/>
<evidence type="ECO:0000256" key="4">
    <source>
        <dbReference type="ARBA" id="ARBA00022692"/>
    </source>
</evidence>
<keyword evidence="4 8" id="KW-0812">Transmembrane</keyword>
<feature type="transmembrane region" description="Helical" evidence="8">
    <location>
        <begin position="62"/>
        <end position="83"/>
    </location>
</feature>
<dbReference type="PANTHER" id="PTHR21421">
    <property type="entry name" value="GUSTATORY RECEPTOR"/>
    <property type="match status" value="1"/>
</dbReference>
<dbReference type="GO" id="GO:0050916">
    <property type="term" value="P:sensory perception of sweet taste"/>
    <property type="evidence" value="ECO:0007669"/>
    <property type="project" value="UniProtKB-ARBA"/>
</dbReference>
<dbReference type="OrthoDB" id="6424044at2759"/>
<evidence type="ECO:0000256" key="8">
    <source>
        <dbReference type="SAM" id="Phobius"/>
    </source>
</evidence>
<evidence type="ECO:0000256" key="1">
    <source>
        <dbReference type="ARBA" id="ARBA00004651"/>
    </source>
</evidence>
<dbReference type="PANTHER" id="PTHR21421:SF29">
    <property type="entry name" value="GUSTATORY RECEPTOR 5A FOR TREHALOSE-RELATED"/>
    <property type="match status" value="1"/>
</dbReference>
<comment type="caution">
    <text evidence="9">The sequence shown here is derived from an EMBL/GenBank/DDBJ whole genome shotgun (WGS) entry which is preliminary data.</text>
</comment>
<dbReference type="AlphaFoldDB" id="A0A8X6KM67"/>
<keyword evidence="10" id="KW-1185">Reference proteome</keyword>
<reference evidence="9" key="1">
    <citation type="submission" date="2020-07" db="EMBL/GenBank/DDBJ databases">
        <title>Multicomponent nature underlies the extraordinary mechanical properties of spider dragline silk.</title>
        <authorList>
            <person name="Kono N."/>
            <person name="Nakamura H."/>
            <person name="Mori M."/>
            <person name="Yoshida Y."/>
            <person name="Ohtoshi R."/>
            <person name="Malay A.D."/>
            <person name="Moran D.A.P."/>
            <person name="Tomita M."/>
            <person name="Numata K."/>
            <person name="Arakawa K."/>
        </authorList>
    </citation>
    <scope>NUCLEOTIDE SEQUENCE</scope>
</reference>
<dbReference type="Proteomes" id="UP000887116">
    <property type="component" value="Unassembled WGS sequence"/>
</dbReference>
<keyword evidence="3" id="KW-1003">Cell membrane</keyword>
<sequence length="330" mass="38066">MSGILTADIYISKSFTEVMSRKIPHVMSFLIWGSLRMRKVEISNLLYDIHYFGNLVNAKLRLLWELLGVVIIIAVPLTSYLAVTLNIKESTCKHLVLYFSFLIAYVPEGWNCKMWFIIAFFHQIAAFALRTAATVLYVIICCYFRNLLNKYSEKGLKKVTDFNSQIDGNYFRRYLELYENIARMTTSFESSMSSPALLVTISDCMGMLYGLERTQHFKQMPPSLWLKWYSFAVVFFFFRGIGSFLCVSLAASSVHEASKRAKTVQEEMLKKFLVSERKSNNNELFLLSVTLNRPPLVLSAWGFFYFTKSLVFTAFGTVLTYALLITQILR</sequence>
<dbReference type="GO" id="GO:0008527">
    <property type="term" value="F:taste receptor activity"/>
    <property type="evidence" value="ECO:0007669"/>
    <property type="project" value="InterPro"/>
</dbReference>
<evidence type="ECO:0000256" key="5">
    <source>
        <dbReference type="ARBA" id="ARBA00022989"/>
    </source>
</evidence>